<proteinExistence type="predicted"/>
<keyword evidence="2" id="KW-1185">Reference proteome</keyword>
<gene>
    <name evidence="1" type="ORF">FWILDA_LOCUS12676</name>
</gene>
<organism evidence="1 2">
    <name type="scientific">Funneliformis geosporum</name>
    <dbReference type="NCBI Taxonomy" id="1117311"/>
    <lineage>
        <taxon>Eukaryota</taxon>
        <taxon>Fungi</taxon>
        <taxon>Fungi incertae sedis</taxon>
        <taxon>Mucoromycota</taxon>
        <taxon>Glomeromycotina</taxon>
        <taxon>Glomeromycetes</taxon>
        <taxon>Glomerales</taxon>
        <taxon>Glomeraceae</taxon>
        <taxon>Funneliformis</taxon>
    </lineage>
</organism>
<name>A0A9W4SZ30_9GLOM</name>
<evidence type="ECO:0000313" key="2">
    <source>
        <dbReference type="Proteomes" id="UP001153678"/>
    </source>
</evidence>
<protein>
    <submittedName>
        <fullName evidence="1">14978_t:CDS:1</fullName>
    </submittedName>
</protein>
<dbReference type="Proteomes" id="UP001153678">
    <property type="component" value="Unassembled WGS sequence"/>
</dbReference>
<sequence length="182" mass="21231">AVEVKYDNLIISDPEVWQEREHIGDICWTRRTFRELLLTADENFKKLGKSNGKRSELMQQMKLFRKRQIPFDIELEKTSDEICEILVDAHLNLDEDLIEIMEEDNGINDAEINSFGKEADLIISRFLNKDVDTFVNDLDEIIEDSLEEDSEKEDNQNVVEKEKETNIEWDPIAAADDIVNNL</sequence>
<dbReference type="EMBL" id="CAMKVN010004230">
    <property type="protein sequence ID" value="CAI2186635.1"/>
    <property type="molecule type" value="Genomic_DNA"/>
</dbReference>
<dbReference type="OrthoDB" id="2445465at2759"/>
<evidence type="ECO:0000313" key="1">
    <source>
        <dbReference type="EMBL" id="CAI2186635.1"/>
    </source>
</evidence>
<accession>A0A9W4SZ30</accession>
<reference evidence="1" key="1">
    <citation type="submission" date="2022-08" db="EMBL/GenBank/DDBJ databases">
        <authorList>
            <person name="Kallberg Y."/>
            <person name="Tangrot J."/>
            <person name="Rosling A."/>
        </authorList>
    </citation>
    <scope>NUCLEOTIDE SEQUENCE</scope>
    <source>
        <strain evidence="1">Wild A</strain>
    </source>
</reference>
<dbReference type="AlphaFoldDB" id="A0A9W4SZ30"/>
<feature type="non-terminal residue" evidence="1">
    <location>
        <position position="182"/>
    </location>
</feature>
<comment type="caution">
    <text evidence="1">The sequence shown here is derived from an EMBL/GenBank/DDBJ whole genome shotgun (WGS) entry which is preliminary data.</text>
</comment>